<evidence type="ECO:0000256" key="1">
    <source>
        <dbReference type="ARBA" id="ARBA00004370"/>
    </source>
</evidence>
<reference evidence="9" key="1">
    <citation type="submission" date="2019-11" db="EMBL/GenBank/DDBJ databases">
        <title>Genome sequence of Heliorestis convoluta strain HH, an alkaliphilic and minimalistic phototrophic bacterium from a soda lake in Egypt.</title>
        <authorList>
            <person name="Dewey E.D."/>
            <person name="Stokes L.M."/>
            <person name="Burchell B.M."/>
            <person name="Shaffer K.N."/>
            <person name="Huntington A.M."/>
            <person name="Baker J.M."/>
            <person name="Nadendla S."/>
            <person name="Giglio M.G."/>
            <person name="Touchman J.W."/>
            <person name="Blankenship R.E."/>
            <person name="Madigan M.T."/>
            <person name="Sattley W.M."/>
        </authorList>
    </citation>
    <scope>NUCLEOTIDE SEQUENCE [LARGE SCALE GENOMIC DNA]</scope>
    <source>
        <strain evidence="9">HH</strain>
    </source>
</reference>
<evidence type="ECO:0000256" key="2">
    <source>
        <dbReference type="ARBA" id="ARBA00022741"/>
    </source>
</evidence>
<feature type="coiled-coil region" evidence="6">
    <location>
        <begin position="323"/>
        <end position="370"/>
    </location>
</feature>
<evidence type="ECO:0000256" key="3">
    <source>
        <dbReference type="ARBA" id="ARBA00022801"/>
    </source>
</evidence>
<keyword evidence="2" id="KW-0547">Nucleotide-binding</keyword>
<comment type="subcellular location">
    <subcellularLocation>
        <location evidence="1">Membrane</location>
    </subcellularLocation>
</comment>
<keyword evidence="5" id="KW-0472">Membrane</keyword>
<feature type="domain" description="Dynamin N-terminal" evidence="7">
    <location>
        <begin position="71"/>
        <end position="238"/>
    </location>
</feature>
<organism evidence="8 9">
    <name type="scientific">Heliorestis convoluta</name>
    <dbReference type="NCBI Taxonomy" id="356322"/>
    <lineage>
        <taxon>Bacteria</taxon>
        <taxon>Bacillati</taxon>
        <taxon>Bacillota</taxon>
        <taxon>Clostridia</taxon>
        <taxon>Eubacteriales</taxon>
        <taxon>Heliobacteriaceae</taxon>
        <taxon>Heliorestis</taxon>
    </lineage>
</organism>
<sequence length="1307" mass="147846">MTYDPSDKRFTQSKEKPFDQVTLRDSSSASLQDLHSRLIDVMEPLRQVGDESSICAIKGLLQKLQKEEIHIAFCGHISSGKSALLNKLLGYNWLPTSPIPTSSNIVTIHWGEPSATIQVPIDEEKRDLDCLYPESSRIKLHPKEDLTLIHQYCLDNKKAESISLTVPHQLDAPGLVFIDTPGIDSAEKAKKLAHEPAIVTADVVVYVMDYNHVQSEINFTFAKEMQEQGKILLLVIHQIDKHCDFELDFSYYKSSSRSGFAAWDVHPEGIFYTTLLDDNHEENQLDLLRESLLSLSKNKLALLPTTMHNAAKQIVKDHCARQATQHESLKQKWQEQIDETEDLEQALESYKTLQAQADRLYSRTEGLQAELEREILQVVENARITPFTTTQLAQEYLISRQPGFKVGFFFTAEKTKKEIERRLQALTDDFTHHVSTQLEWHLRSLLAKIPEDYGISDRSYMEDAHGFTVTWDSNLIEHAVKESALVNNEYTHNFTKDIASEVKRLYRREALALAEKVSNITRQESEQELTQLNERLQPLQTLVEALRNLEKTEQEERQYQTELIHLLEKNFSSTLSLQEILPSLHEHNQNDFLERSVPLGQAIGTSVQGNGSAIVTNGALSQQKMEVTSRKDTCPDNKRIEKQSQSDNLLQQTGATLHIFAQTVEKIPGFSHMAESLQQRAERLEENIFTVALFGAFSAGKSSVANALLGQFVLPVSPNPTTAAINKILPPNSIYPHGTVRVQLKTKADIESDVIHSLRACDVEAKTLDEALELLHQLSPSQIHPTAKPHYSFLQAVSKGLSFVENQLGSIQVIDLTSFNDYVASEEKACFVEWIELYYSCPLTDQGIMLVDTPGADSINARHTGVAFDYIKNADAVLFVTYFNSAFSHADRDFLVQLGRVKDTFALDKMFFLVNAADLAKTGQELEEVLEHVTERVADCGIYHPRIFPISSQTALLARLASTGTLTEGLEKTYHQRLKALRSAKNILSDSENQASCQEGLALSGFSTFEESFFHFTFHELTAVAIEAAENELTRCLTSLDEVIATAHTDAKAKRVKKAAYEASRAQVQRLIQGIDTTTERALLQQELEELLYYVKQRFFFRFGDLFNRYFNPALLQDDRGAITKNRAHHSLESLIERAEQELAQELRATSLRLESFLNGRAKQLHNKFSELVRQEVPQLQLPPREVFTVSTPELPLYRLRESTKSLFSHLSMIKSPKDFFEGSGRARLREELEKALQAPADSYLQEGRDLLFPVYHNALTTAFDTTTTEALQALNDHFESLAAALEANFNVREVEVARRALEQHKN</sequence>
<evidence type="ECO:0000256" key="5">
    <source>
        <dbReference type="ARBA" id="ARBA00023136"/>
    </source>
</evidence>
<dbReference type="GO" id="GO:0016020">
    <property type="term" value="C:membrane"/>
    <property type="evidence" value="ECO:0007669"/>
    <property type="project" value="UniProtKB-SubCell"/>
</dbReference>
<keyword evidence="4" id="KW-0342">GTP-binding</keyword>
<dbReference type="PANTHER" id="PTHR10465:SF0">
    <property type="entry name" value="SARCALUMENIN"/>
    <property type="match status" value="1"/>
</dbReference>
<protein>
    <submittedName>
        <fullName evidence="8">Dynamin family protein</fullName>
        <ecNumber evidence="8">3.6.5.5</ecNumber>
    </submittedName>
</protein>
<evidence type="ECO:0000313" key="9">
    <source>
        <dbReference type="Proteomes" id="UP000366051"/>
    </source>
</evidence>
<dbReference type="EMBL" id="CP045875">
    <property type="protein sequence ID" value="QGG49441.1"/>
    <property type="molecule type" value="Genomic_DNA"/>
</dbReference>
<dbReference type="PANTHER" id="PTHR10465">
    <property type="entry name" value="TRANSMEMBRANE GTPASE FZO1"/>
    <property type="match status" value="1"/>
</dbReference>
<dbReference type="SUPFAM" id="SSF52540">
    <property type="entry name" value="P-loop containing nucleoside triphosphate hydrolases"/>
    <property type="match status" value="2"/>
</dbReference>
<feature type="domain" description="Dynamin N-terminal" evidence="7">
    <location>
        <begin position="691"/>
        <end position="913"/>
    </location>
</feature>
<dbReference type="Pfam" id="PF00350">
    <property type="entry name" value="Dynamin_N"/>
    <property type="match status" value="2"/>
</dbReference>
<dbReference type="RefSeq" id="WP_153726431.1">
    <property type="nucleotide sequence ID" value="NZ_CP045875.1"/>
</dbReference>
<keyword evidence="3 8" id="KW-0378">Hydrolase</keyword>
<dbReference type="Proteomes" id="UP000366051">
    <property type="component" value="Chromosome"/>
</dbReference>
<evidence type="ECO:0000256" key="6">
    <source>
        <dbReference type="SAM" id="Coils"/>
    </source>
</evidence>
<evidence type="ECO:0000313" key="8">
    <source>
        <dbReference type="EMBL" id="QGG49441.1"/>
    </source>
</evidence>
<name>A0A5Q2N558_9FIRM</name>
<dbReference type="OrthoDB" id="9802035at2"/>
<dbReference type="KEGG" id="hcv:FTV88_3376"/>
<gene>
    <name evidence="8" type="ORF">FTV88_3376</name>
</gene>
<accession>A0A5Q2N558</accession>
<evidence type="ECO:0000256" key="4">
    <source>
        <dbReference type="ARBA" id="ARBA00023134"/>
    </source>
</evidence>
<proteinExistence type="predicted"/>
<dbReference type="InterPro" id="IPR027094">
    <property type="entry name" value="Mitofusin_fam"/>
</dbReference>
<dbReference type="GO" id="GO:0003924">
    <property type="term" value="F:GTPase activity"/>
    <property type="evidence" value="ECO:0007669"/>
    <property type="project" value="InterPro"/>
</dbReference>
<dbReference type="GO" id="GO:0005525">
    <property type="term" value="F:GTP binding"/>
    <property type="evidence" value="ECO:0007669"/>
    <property type="project" value="UniProtKB-KW"/>
</dbReference>
<keyword evidence="6" id="KW-0175">Coiled coil</keyword>
<feature type="coiled-coil region" evidence="6">
    <location>
        <begin position="522"/>
        <end position="569"/>
    </location>
</feature>
<dbReference type="CDD" id="cd09912">
    <property type="entry name" value="DLP_2"/>
    <property type="match status" value="1"/>
</dbReference>
<dbReference type="EC" id="3.6.5.5" evidence="8"/>
<dbReference type="InterPro" id="IPR027417">
    <property type="entry name" value="P-loop_NTPase"/>
</dbReference>
<keyword evidence="9" id="KW-1185">Reference proteome</keyword>
<dbReference type="Gene3D" id="3.40.50.300">
    <property type="entry name" value="P-loop containing nucleotide triphosphate hydrolases"/>
    <property type="match status" value="2"/>
</dbReference>
<dbReference type="InterPro" id="IPR045063">
    <property type="entry name" value="Dynamin_N"/>
</dbReference>
<evidence type="ECO:0000259" key="7">
    <source>
        <dbReference type="Pfam" id="PF00350"/>
    </source>
</evidence>